<dbReference type="Gene3D" id="3.30.300.30">
    <property type="match status" value="1"/>
</dbReference>
<dbReference type="STRING" id="1073089.A0A1L9R8S4"/>
<keyword evidence="7" id="KW-1185">Reference proteome</keyword>
<dbReference type="PANTHER" id="PTHR43201">
    <property type="entry name" value="ACYL-COA SYNTHETASE"/>
    <property type="match status" value="1"/>
</dbReference>
<dbReference type="InterPro" id="IPR020845">
    <property type="entry name" value="AMP-binding_CS"/>
</dbReference>
<dbReference type="Gene3D" id="3.30.559.30">
    <property type="entry name" value="Nonribosomal peptide synthetase, condensation domain"/>
    <property type="match status" value="1"/>
</dbReference>
<dbReference type="EMBL" id="KV878216">
    <property type="protein sequence ID" value="OJJ31283.1"/>
    <property type="molecule type" value="Genomic_DNA"/>
</dbReference>
<dbReference type="RefSeq" id="XP_040684960.1">
    <property type="nucleotide sequence ID" value="XM_040839504.1"/>
</dbReference>
<dbReference type="InterPro" id="IPR036736">
    <property type="entry name" value="ACP-like_sf"/>
</dbReference>
<evidence type="ECO:0000256" key="1">
    <source>
        <dbReference type="ARBA" id="ARBA00006432"/>
    </source>
</evidence>
<dbReference type="OrthoDB" id="10253869at2759"/>
<reference evidence="7" key="1">
    <citation type="journal article" date="2017" name="Genome Biol.">
        <title>Comparative genomics reveals high biological diversity and specific adaptations in the industrially and medically important fungal genus Aspergillus.</title>
        <authorList>
            <person name="de Vries R.P."/>
            <person name="Riley R."/>
            <person name="Wiebenga A."/>
            <person name="Aguilar-Osorio G."/>
            <person name="Amillis S."/>
            <person name="Uchima C.A."/>
            <person name="Anderluh G."/>
            <person name="Asadollahi M."/>
            <person name="Askin M."/>
            <person name="Barry K."/>
            <person name="Battaglia E."/>
            <person name="Bayram O."/>
            <person name="Benocci T."/>
            <person name="Braus-Stromeyer S.A."/>
            <person name="Caldana C."/>
            <person name="Canovas D."/>
            <person name="Cerqueira G.C."/>
            <person name="Chen F."/>
            <person name="Chen W."/>
            <person name="Choi C."/>
            <person name="Clum A."/>
            <person name="Dos Santos R.A."/>
            <person name="Damasio A.R."/>
            <person name="Diallinas G."/>
            <person name="Emri T."/>
            <person name="Fekete E."/>
            <person name="Flipphi M."/>
            <person name="Freyberg S."/>
            <person name="Gallo A."/>
            <person name="Gournas C."/>
            <person name="Habgood R."/>
            <person name="Hainaut M."/>
            <person name="Harispe M.L."/>
            <person name="Henrissat B."/>
            <person name="Hilden K.S."/>
            <person name="Hope R."/>
            <person name="Hossain A."/>
            <person name="Karabika E."/>
            <person name="Karaffa L."/>
            <person name="Karanyi Z."/>
            <person name="Krasevec N."/>
            <person name="Kuo A."/>
            <person name="Kusch H."/>
            <person name="LaButti K."/>
            <person name="Lagendijk E.L."/>
            <person name="Lapidus A."/>
            <person name="Levasseur A."/>
            <person name="Lindquist E."/>
            <person name="Lipzen A."/>
            <person name="Logrieco A.F."/>
            <person name="MacCabe A."/>
            <person name="Maekelae M.R."/>
            <person name="Malavazi I."/>
            <person name="Melin P."/>
            <person name="Meyer V."/>
            <person name="Mielnichuk N."/>
            <person name="Miskei M."/>
            <person name="Molnar A.P."/>
            <person name="Mule G."/>
            <person name="Ngan C.Y."/>
            <person name="Orejas M."/>
            <person name="Orosz E."/>
            <person name="Ouedraogo J.P."/>
            <person name="Overkamp K.M."/>
            <person name="Park H.-S."/>
            <person name="Perrone G."/>
            <person name="Piumi F."/>
            <person name="Punt P.J."/>
            <person name="Ram A.F."/>
            <person name="Ramon A."/>
            <person name="Rauscher S."/>
            <person name="Record E."/>
            <person name="Riano-Pachon D.M."/>
            <person name="Robert V."/>
            <person name="Roehrig J."/>
            <person name="Ruller R."/>
            <person name="Salamov A."/>
            <person name="Salih N.S."/>
            <person name="Samson R.A."/>
            <person name="Sandor E."/>
            <person name="Sanguinetti M."/>
            <person name="Schuetze T."/>
            <person name="Sepcic K."/>
            <person name="Shelest E."/>
            <person name="Sherlock G."/>
            <person name="Sophianopoulou V."/>
            <person name="Squina F.M."/>
            <person name="Sun H."/>
            <person name="Susca A."/>
            <person name="Todd R.B."/>
            <person name="Tsang A."/>
            <person name="Unkles S.E."/>
            <person name="van de Wiele N."/>
            <person name="van Rossen-Uffink D."/>
            <person name="Oliveira J.V."/>
            <person name="Vesth T.C."/>
            <person name="Visser J."/>
            <person name="Yu J.-H."/>
            <person name="Zhou M."/>
            <person name="Andersen M.R."/>
            <person name="Archer D.B."/>
            <person name="Baker S.E."/>
            <person name="Benoit I."/>
            <person name="Brakhage A.A."/>
            <person name="Braus G.H."/>
            <person name="Fischer R."/>
            <person name="Frisvad J.C."/>
            <person name="Goldman G.H."/>
            <person name="Houbraken J."/>
            <person name="Oakley B."/>
            <person name="Pocsi I."/>
            <person name="Scazzocchio C."/>
            <person name="Seiboth B."/>
            <person name="vanKuyk P.A."/>
            <person name="Wortman J."/>
            <person name="Dyer P.S."/>
            <person name="Grigoriev I.V."/>
        </authorList>
    </citation>
    <scope>NUCLEOTIDE SEQUENCE [LARGE SCALE GENOMIC DNA]</scope>
    <source>
        <strain evidence="7">DTO 134E9</strain>
    </source>
</reference>
<dbReference type="Gene3D" id="3.40.50.12780">
    <property type="entry name" value="N-terminal domain of ligase-like"/>
    <property type="match status" value="1"/>
</dbReference>
<protein>
    <recommendedName>
        <fullName evidence="5">Carrier domain-containing protein</fullName>
    </recommendedName>
</protein>
<dbReference type="PANTHER" id="PTHR43201:SF5">
    <property type="entry name" value="MEDIUM-CHAIN ACYL-COA LIGASE ACSF2, MITOCHONDRIAL"/>
    <property type="match status" value="1"/>
</dbReference>
<dbReference type="Pfam" id="PF00501">
    <property type="entry name" value="AMP-binding"/>
    <property type="match status" value="1"/>
</dbReference>
<dbReference type="InterPro" id="IPR000873">
    <property type="entry name" value="AMP-dep_synth/lig_dom"/>
</dbReference>
<dbReference type="InterPro" id="IPR023213">
    <property type="entry name" value="CAT-like_dom_sf"/>
</dbReference>
<dbReference type="Proteomes" id="UP000184383">
    <property type="component" value="Unassembled WGS sequence"/>
</dbReference>
<keyword evidence="2" id="KW-0596">Phosphopantetheine</keyword>
<dbReference type="InterPro" id="IPR009081">
    <property type="entry name" value="PP-bd_ACP"/>
</dbReference>
<evidence type="ECO:0000256" key="4">
    <source>
        <dbReference type="ARBA" id="ARBA00022598"/>
    </source>
</evidence>
<name>A0A1L9R8S4_ASPWE</name>
<gene>
    <name evidence="6" type="ORF">ASPWEDRAFT_747106</name>
</gene>
<dbReference type="Gene3D" id="3.30.559.10">
    <property type="entry name" value="Chloramphenicol acetyltransferase-like domain"/>
    <property type="match status" value="1"/>
</dbReference>
<dbReference type="PROSITE" id="PS00455">
    <property type="entry name" value="AMP_BINDING"/>
    <property type="match status" value="1"/>
</dbReference>
<keyword evidence="4" id="KW-0436">Ligase</keyword>
<dbReference type="InterPro" id="IPR042099">
    <property type="entry name" value="ANL_N_sf"/>
</dbReference>
<dbReference type="VEuPathDB" id="FungiDB:ASPWEDRAFT_747106"/>
<evidence type="ECO:0000313" key="6">
    <source>
        <dbReference type="EMBL" id="OJJ31283.1"/>
    </source>
</evidence>
<sequence>MEGKSELIGAPATDSPQTIMDRFRDCVARYPDNLAVVCTHQPAGLYGCQSVALEDEVYKNSPYLRWTYRDLARGVQRLVAAFGGKEITRGTPLYMFSSNRVEYVMTTLAAYTLGLVHVPLNPTSLENAAEVRHMIRTVVEFQTSSSAVILANDVGIANALDEIKPDDLTCAKISGAERSVLFTSGTTSLPKGCLIKVPAWVDTLNSSLSLGTLQPSDLVAVAVPNNHAFGWICLMIPLLRGTAVAFAGPKFAPGATLDAIQQEKCTHLTMVPTMLHSIVQVKSEYKQRTDSLRGFLFGGMTMSPAFLKMCQYDLGVPTIENLFGMTEGVFSCTGIVSDMQGIVNEMDVSIGHPIHGSHVRICAPGERTPLPKGELGQLHFSSSTMIDGYMGKDSDDFYEADGKPWFITGDQAFVDTSNRLYITGRYKDLVVRGGENLSAAKVEATLGDVPELRSLEPQIVAGKDPIAGEVPVLIVNEDVDQSVVKQIKDTIRERLGVIYVPNEVISLQALQLQDYPRTTSGKIQKSQVAGVVHKYRDAKSKAMSEDSLGDDLKSKVIREWSRVLGLEVNQIDINISISKLADSILLLSARDRIRKETGRSVPLSEWTAVDSIAEQIQLLENVSSSQNTLMAQPKRAGPPSVDDIVHLGGDSEEFDATKAAVESAINSYGLSWEDVDDVMPTTDYTAALCKSRCMDMCRIGSSTIVKDVDGTKLRNALEAALAINPILTSFFVGDEDRLGPDVSLHVTIGQTKSFLDRCISDYGVINTMDEVKSMVLNYPFRDHALLPGPLFRAMIAFVPEINSHVLITYISHTVIDKTYHGLFMEDIDRALTNQPLRPHVPFKHWADSYHTLRTSPMANTAVRFHANYLKDIHDHKHALWPHPTKTITVSPDRKDIDGHFTSFPAPSFLRLRDKHPGITPPIIMKSALALLAIYHTNHTHALFGNFEAARKQYPFVPDSYNFSDAADVGGPTFTGVLNLVDYQPEETVLAYLQRMQHYQAKLTQHASVPWNEVFRKLGGSASEVLSAVTSSLNFNWMPGLGAMIRGGNPYEKLELAQVSARTNVGMVVNSGAIGDDGSQIVILIQGAVSNRSTQWVTRVAEHLKKIALWMADEQSYDRPVGDFIECLDYFCSLL</sequence>
<organism evidence="6 7">
    <name type="scientific">Aspergillus wentii DTO 134E9</name>
    <dbReference type="NCBI Taxonomy" id="1073089"/>
    <lineage>
        <taxon>Eukaryota</taxon>
        <taxon>Fungi</taxon>
        <taxon>Dikarya</taxon>
        <taxon>Ascomycota</taxon>
        <taxon>Pezizomycotina</taxon>
        <taxon>Eurotiomycetes</taxon>
        <taxon>Eurotiomycetidae</taxon>
        <taxon>Eurotiales</taxon>
        <taxon>Aspergillaceae</taxon>
        <taxon>Aspergillus</taxon>
        <taxon>Aspergillus subgen. Cremei</taxon>
    </lineage>
</organism>
<evidence type="ECO:0000259" key="5">
    <source>
        <dbReference type="PROSITE" id="PS50075"/>
    </source>
</evidence>
<dbReference type="GO" id="GO:0031956">
    <property type="term" value="F:medium-chain fatty acid-CoA ligase activity"/>
    <property type="evidence" value="ECO:0007669"/>
    <property type="project" value="TreeGrafter"/>
</dbReference>
<accession>A0A1L9R8S4</accession>
<dbReference type="InterPro" id="IPR045851">
    <property type="entry name" value="AMP-bd_C_sf"/>
</dbReference>
<comment type="similarity">
    <text evidence="1">Belongs to the ATP-dependent AMP-binding enzyme family.</text>
</comment>
<dbReference type="CDD" id="cd04433">
    <property type="entry name" value="AFD_class_I"/>
    <property type="match status" value="1"/>
</dbReference>
<feature type="domain" description="Carrier" evidence="5">
    <location>
        <begin position="547"/>
        <end position="623"/>
    </location>
</feature>
<dbReference type="SUPFAM" id="SSF56801">
    <property type="entry name" value="Acetyl-CoA synthetase-like"/>
    <property type="match status" value="1"/>
</dbReference>
<dbReference type="SUPFAM" id="SSF47336">
    <property type="entry name" value="ACP-like"/>
    <property type="match status" value="1"/>
</dbReference>
<dbReference type="GO" id="GO:0006631">
    <property type="term" value="P:fatty acid metabolic process"/>
    <property type="evidence" value="ECO:0007669"/>
    <property type="project" value="TreeGrafter"/>
</dbReference>
<evidence type="ECO:0000256" key="3">
    <source>
        <dbReference type="ARBA" id="ARBA00022553"/>
    </source>
</evidence>
<dbReference type="PROSITE" id="PS50075">
    <property type="entry name" value="CARRIER"/>
    <property type="match status" value="1"/>
</dbReference>
<dbReference type="GeneID" id="63755352"/>
<evidence type="ECO:0000256" key="2">
    <source>
        <dbReference type="ARBA" id="ARBA00022450"/>
    </source>
</evidence>
<proteinExistence type="inferred from homology"/>
<dbReference type="AlphaFoldDB" id="A0A1L9R8S4"/>
<dbReference type="SUPFAM" id="SSF52777">
    <property type="entry name" value="CoA-dependent acyltransferases"/>
    <property type="match status" value="2"/>
</dbReference>
<evidence type="ECO:0000313" key="7">
    <source>
        <dbReference type="Proteomes" id="UP000184383"/>
    </source>
</evidence>
<keyword evidence="3" id="KW-0597">Phosphoprotein</keyword>